<dbReference type="PANTHER" id="PTHR46044:SF8">
    <property type="entry name" value="BIFUNCTIONAL NITRILASE_NITRILE HYDRATASE NIT4B"/>
    <property type="match status" value="1"/>
</dbReference>
<organism evidence="3 4">
    <name type="scientific">Salix koriyanagi</name>
    <dbReference type="NCBI Taxonomy" id="2511006"/>
    <lineage>
        <taxon>Eukaryota</taxon>
        <taxon>Viridiplantae</taxon>
        <taxon>Streptophyta</taxon>
        <taxon>Embryophyta</taxon>
        <taxon>Tracheophyta</taxon>
        <taxon>Spermatophyta</taxon>
        <taxon>Magnoliopsida</taxon>
        <taxon>eudicotyledons</taxon>
        <taxon>Gunneridae</taxon>
        <taxon>Pentapetalae</taxon>
        <taxon>rosids</taxon>
        <taxon>fabids</taxon>
        <taxon>Malpighiales</taxon>
        <taxon>Salicaceae</taxon>
        <taxon>Saliceae</taxon>
        <taxon>Salix</taxon>
    </lineage>
</organism>
<comment type="similarity">
    <text evidence="1">Belongs to the carbon-nitrogen hydrolase superfamily. Nitrilase family.</text>
</comment>
<evidence type="ECO:0000313" key="3">
    <source>
        <dbReference type="EMBL" id="KAJ6745985.1"/>
    </source>
</evidence>
<sequence length="193" mass="21162">MRTRLEKLVALPVGNNKWPLLRTELYDKGVEIFCAPTADPGEIWKTSMTHIALEGGCFVLYANQFCRRRDYLLPPGDSNGDAALDVITCAGGNVIISPSGIILAGPNYHGESLISADLVSDKAFESKTPSGVSTYETLSAVLELHSWRRWDARVVASTNVISISLFCSKTHDGCHRNVEPENACDGKLPNRWI</sequence>
<dbReference type="InterPro" id="IPR044149">
    <property type="entry name" value="Nitrilases_CHs"/>
</dbReference>
<evidence type="ECO:0000313" key="4">
    <source>
        <dbReference type="Proteomes" id="UP001151752"/>
    </source>
</evidence>
<dbReference type="PANTHER" id="PTHR46044">
    <property type="entry name" value="NITRILASE"/>
    <property type="match status" value="1"/>
</dbReference>
<dbReference type="PROSITE" id="PS50263">
    <property type="entry name" value="CN_HYDROLASE"/>
    <property type="match status" value="1"/>
</dbReference>
<reference evidence="3" key="2">
    <citation type="journal article" date="2023" name="Int. J. Mol. Sci.">
        <title>De Novo Assembly and Annotation of 11 Diverse Shrub Willow (Salix) Genomes Reveals Novel Gene Organization in Sex-Linked Regions.</title>
        <authorList>
            <person name="Hyden B."/>
            <person name="Feng K."/>
            <person name="Yates T.B."/>
            <person name="Jawdy S."/>
            <person name="Cereghino C."/>
            <person name="Smart L.B."/>
            <person name="Muchero W."/>
        </authorList>
    </citation>
    <scope>NUCLEOTIDE SEQUENCE</scope>
    <source>
        <tissue evidence="3">Shoot tip</tissue>
    </source>
</reference>
<keyword evidence="4" id="KW-1185">Reference proteome</keyword>
<dbReference type="InterPro" id="IPR003010">
    <property type="entry name" value="C-N_Hydrolase"/>
</dbReference>
<protein>
    <submittedName>
        <fullName evidence="3">BIFUNCTIONAL NITRILASE/NITRILE HYDRATASE NIT4B-LIKE ISOFORM X1</fullName>
    </submittedName>
</protein>
<reference evidence="3" key="1">
    <citation type="submission" date="2022-11" db="EMBL/GenBank/DDBJ databases">
        <authorList>
            <person name="Hyden B.L."/>
            <person name="Feng K."/>
            <person name="Yates T."/>
            <person name="Jawdy S."/>
            <person name="Smart L.B."/>
            <person name="Muchero W."/>
        </authorList>
    </citation>
    <scope>NUCLEOTIDE SEQUENCE</scope>
    <source>
        <tissue evidence="3">Shoot tip</tissue>
    </source>
</reference>
<proteinExistence type="inferred from homology"/>
<dbReference type="Gene3D" id="3.60.110.10">
    <property type="entry name" value="Carbon-nitrogen hydrolase"/>
    <property type="match status" value="1"/>
</dbReference>
<evidence type="ECO:0000256" key="1">
    <source>
        <dbReference type="ARBA" id="ARBA00008129"/>
    </source>
</evidence>
<accession>A0A9Q0VBZ3</accession>
<dbReference type="AlphaFoldDB" id="A0A9Q0VBZ3"/>
<dbReference type="GO" id="GO:0000257">
    <property type="term" value="F:nitrilase activity"/>
    <property type="evidence" value="ECO:0007669"/>
    <property type="project" value="TreeGrafter"/>
</dbReference>
<dbReference type="GO" id="GO:0018822">
    <property type="term" value="F:nitrile hydratase activity"/>
    <property type="evidence" value="ECO:0007669"/>
    <property type="project" value="TreeGrafter"/>
</dbReference>
<dbReference type="EMBL" id="JAPFFM010000009">
    <property type="protein sequence ID" value="KAJ6745985.1"/>
    <property type="molecule type" value="Genomic_DNA"/>
</dbReference>
<dbReference type="Pfam" id="PF00795">
    <property type="entry name" value="CN_hydrolase"/>
    <property type="match status" value="1"/>
</dbReference>
<feature type="domain" description="CN hydrolase" evidence="2">
    <location>
        <begin position="1"/>
        <end position="120"/>
    </location>
</feature>
<dbReference type="Proteomes" id="UP001151752">
    <property type="component" value="Chromosome 6"/>
</dbReference>
<comment type="caution">
    <text evidence="3">The sequence shown here is derived from an EMBL/GenBank/DDBJ whole genome shotgun (WGS) entry which is preliminary data.</text>
</comment>
<dbReference type="SUPFAM" id="SSF56317">
    <property type="entry name" value="Carbon-nitrogen hydrolase"/>
    <property type="match status" value="1"/>
</dbReference>
<gene>
    <name evidence="3" type="ORF">OIU74_028616</name>
</gene>
<name>A0A9Q0VBZ3_9ROSI</name>
<dbReference type="InterPro" id="IPR036526">
    <property type="entry name" value="C-N_Hydrolase_sf"/>
</dbReference>
<evidence type="ECO:0000259" key="2">
    <source>
        <dbReference type="PROSITE" id="PS50263"/>
    </source>
</evidence>
<dbReference type="GO" id="GO:0051410">
    <property type="term" value="P:detoxification of nitrogen compound"/>
    <property type="evidence" value="ECO:0007669"/>
    <property type="project" value="TreeGrafter"/>
</dbReference>